<dbReference type="NCBIfam" id="NF040662">
    <property type="entry name" value="attach_TipJ_rel"/>
    <property type="match status" value="1"/>
</dbReference>
<dbReference type="RefSeq" id="WP_250196994.1">
    <property type="nucleotide sequence ID" value="NZ_CP097636.1"/>
</dbReference>
<dbReference type="EMBL" id="CP097636">
    <property type="protein sequence ID" value="URI08774.1"/>
    <property type="molecule type" value="Genomic_DNA"/>
</dbReference>
<evidence type="ECO:0000313" key="1">
    <source>
        <dbReference type="EMBL" id="URI08774.1"/>
    </source>
</evidence>
<dbReference type="Proteomes" id="UP001056201">
    <property type="component" value="Chromosome 2"/>
</dbReference>
<protein>
    <submittedName>
        <fullName evidence="1">Phage tail protein</fullName>
    </submittedName>
</protein>
<sequence>MLTVLTDPAGITGRQRYPWDFGASLHENIARHIPAGADCELRINGLPVDPLTDPRLDLPPNPSDFVMVLRRPEGFDPITWAYIAIAAVAVASYALMPKIPGSTTSKDSPNNSLTGQSNVARAYQAIPDVYGYRRCWPDLIQPSTVEYIDHLKYVSEWLCVSRGVGDITEVQYAETPIGDIDGASYEVFEPAPGPGYPELRQTTISDVIETFASEEVNGQELPYAEPFADVTATGSFSAATGATSFTVVIPDSPALDDLKSLVPSGTARVLFSYGSGPTEFDEACGVLSAVVAAGSCTLTLSSSAWVSDTAASGIEFSLRPNGSSKTTLGPFTLPLASDRIRWNTIFLRGLKGSVDVRAEWWQIDGAGDEISGTRQTRADTYSADTYDSRYWTTEVTPTAGYGRYRVQFTRLSGQVNSGGADVAKLEELYAVRHYATKVLPGVTVIRVTTKATNEATGYSDRKFNLRWQRRVRRLDDDALSASRNFARAMAHVWTIAGNPISGLDVAAFAAINQQLGEDSPLLRFDGSLDDADMSLGERLQTIANTARCVVWRDGLRWTMTRDQARPYPELQLDYRNLAPGGESAVSYAAHLPASNDGVEVEYVDEAEQSKKAYIRLSISTGAPVEGVVENPLKVKLPGCTTQAQALNRARLEARRLLYQRTSMQDTALADAGALGLGSLIRWIDPNDFGGDEGQLQAGEVLAIAGDVITTSEPLDWKGQPSGRVLFTGADGRHLGAPVLCYPSGPNVRLATVPAGLYVAGGDRQLGSRYAFAVGLTPDELEAAGLFTVTELKPTSNGSVSIACAEYDERIYQDDE</sequence>
<organism evidence="1 2">
    <name type="scientific">Aquincola tertiaricarbonis</name>
    <dbReference type="NCBI Taxonomy" id="391953"/>
    <lineage>
        <taxon>Bacteria</taxon>
        <taxon>Pseudomonadati</taxon>
        <taxon>Pseudomonadota</taxon>
        <taxon>Betaproteobacteria</taxon>
        <taxon>Burkholderiales</taxon>
        <taxon>Sphaerotilaceae</taxon>
        <taxon>Aquincola</taxon>
    </lineage>
</organism>
<keyword evidence="2" id="KW-1185">Reference proteome</keyword>
<evidence type="ECO:0000313" key="2">
    <source>
        <dbReference type="Proteomes" id="UP001056201"/>
    </source>
</evidence>
<reference evidence="1" key="1">
    <citation type="submission" date="2022-05" db="EMBL/GenBank/DDBJ databases">
        <title>An RpoN-dependent PEP-CTERM gene is involved in floc formation of an Aquincola tertiaricarbonis strain.</title>
        <authorList>
            <person name="Qiu D."/>
            <person name="Xia M."/>
        </authorList>
    </citation>
    <scope>NUCLEOTIDE SEQUENCE</scope>
    <source>
        <strain evidence="1">RN12</strain>
    </source>
</reference>
<gene>
    <name evidence="1" type="ORF">MW290_24670</name>
</gene>
<accession>A0ABY4SC22</accession>
<name>A0ABY4SC22_AQUTE</name>
<proteinExistence type="predicted"/>